<gene>
    <name evidence="2" type="ORF">SEV965_LOCUS28071</name>
</gene>
<dbReference type="InterPro" id="IPR000547">
    <property type="entry name" value="Clathrin_H-chain/VPS_repeat"/>
</dbReference>
<dbReference type="AlphaFoldDB" id="A0A815G9X7"/>
<evidence type="ECO:0000313" key="2">
    <source>
        <dbReference type="EMBL" id="CAF1335680.1"/>
    </source>
</evidence>
<evidence type="ECO:0000313" key="3">
    <source>
        <dbReference type="Proteomes" id="UP000663889"/>
    </source>
</evidence>
<dbReference type="EMBL" id="CAJNOU010002612">
    <property type="protein sequence ID" value="CAF1335680.1"/>
    <property type="molecule type" value="Genomic_DNA"/>
</dbReference>
<dbReference type="GO" id="GO:0016192">
    <property type="term" value="P:vesicle-mediated transport"/>
    <property type="evidence" value="ECO:0007669"/>
    <property type="project" value="InterPro"/>
</dbReference>
<dbReference type="PROSITE" id="PS50236">
    <property type="entry name" value="CHCR"/>
    <property type="match status" value="1"/>
</dbReference>
<feature type="non-terminal residue" evidence="2">
    <location>
        <position position="1"/>
    </location>
</feature>
<evidence type="ECO:0000256" key="1">
    <source>
        <dbReference type="PROSITE-ProRule" id="PRU01006"/>
    </source>
</evidence>
<organism evidence="2 3">
    <name type="scientific">Rotaria sordida</name>
    <dbReference type="NCBI Taxonomy" id="392033"/>
    <lineage>
        <taxon>Eukaryota</taxon>
        <taxon>Metazoa</taxon>
        <taxon>Spiralia</taxon>
        <taxon>Gnathifera</taxon>
        <taxon>Rotifera</taxon>
        <taxon>Eurotatoria</taxon>
        <taxon>Bdelloidea</taxon>
        <taxon>Philodinida</taxon>
        <taxon>Philodinidae</taxon>
        <taxon>Rotaria</taxon>
    </lineage>
</organism>
<proteinExistence type="predicted"/>
<accession>A0A815G9X7</accession>
<sequence length="100" mass="11938">MDELIMLYRNIPVNQRYLYELILPTNKIKAYIDFEYYINNNPEIQNHSIGPIGAKSRFNSYSDQSNIPPRIKEIENEQDQQVQQLIPFVEKLIKRDKAHE</sequence>
<name>A0A815G9X7_9BILA</name>
<comment type="caution">
    <text evidence="2">The sequence shown here is derived from an EMBL/GenBank/DDBJ whole genome shotgun (WGS) entry which is preliminary data.</text>
</comment>
<feature type="repeat" description="CHCR" evidence="1">
    <location>
        <begin position="58"/>
        <end position="100"/>
    </location>
</feature>
<dbReference type="Proteomes" id="UP000663889">
    <property type="component" value="Unassembled WGS sequence"/>
</dbReference>
<dbReference type="GO" id="GO:0006886">
    <property type="term" value="P:intracellular protein transport"/>
    <property type="evidence" value="ECO:0007669"/>
    <property type="project" value="UniProtKB-UniRule"/>
</dbReference>
<protein>
    <submittedName>
        <fullName evidence="2">Uncharacterized protein</fullName>
    </submittedName>
</protein>
<reference evidence="2" key="1">
    <citation type="submission" date="2021-02" db="EMBL/GenBank/DDBJ databases">
        <authorList>
            <person name="Nowell W R."/>
        </authorList>
    </citation>
    <scope>NUCLEOTIDE SEQUENCE</scope>
</reference>